<dbReference type="RefSeq" id="WP_073508943.1">
    <property type="nucleotide sequence ID" value="NZ_MPJD01000004.1"/>
</dbReference>
<name>A0A854A8S6_9PSED</name>
<proteinExistence type="predicted"/>
<evidence type="ECO:0000313" key="1">
    <source>
        <dbReference type="EMBL" id="OKA28527.1"/>
    </source>
</evidence>
<accession>A0A854A8S6</accession>
<protein>
    <submittedName>
        <fullName evidence="1">Uncharacterized protein</fullName>
    </submittedName>
</protein>
<organism evidence="1 2">
    <name type="scientific">Pseudomonas versuta</name>
    <dbReference type="NCBI Taxonomy" id="1788301"/>
    <lineage>
        <taxon>Bacteria</taxon>
        <taxon>Pseudomonadati</taxon>
        <taxon>Pseudomonadota</taxon>
        <taxon>Gammaproteobacteria</taxon>
        <taxon>Pseudomonadales</taxon>
        <taxon>Pseudomonadaceae</taxon>
        <taxon>Pseudomonas</taxon>
    </lineage>
</organism>
<comment type="caution">
    <text evidence="1">The sequence shown here is derived from an EMBL/GenBank/DDBJ whole genome shotgun (WGS) entry which is preliminary data.</text>
</comment>
<dbReference type="EMBL" id="MPJD01000004">
    <property type="protein sequence ID" value="OKA28527.1"/>
    <property type="molecule type" value="Genomic_DNA"/>
</dbReference>
<gene>
    <name evidence="1" type="ORF">BOH74_03500</name>
</gene>
<dbReference type="Proteomes" id="UP000185990">
    <property type="component" value="Unassembled WGS sequence"/>
</dbReference>
<reference evidence="1 2" key="1">
    <citation type="submission" date="2016-11" db="EMBL/GenBank/DDBJ databases">
        <title>Draft genome of Pseudomonas versuta A4R1.12.</title>
        <authorList>
            <person name="See-Too W.-S."/>
        </authorList>
    </citation>
    <scope>NUCLEOTIDE SEQUENCE [LARGE SCALE GENOMIC DNA]</scope>
    <source>
        <strain evidence="1 2">A4R1.12</strain>
    </source>
</reference>
<evidence type="ECO:0000313" key="2">
    <source>
        <dbReference type="Proteomes" id="UP000185990"/>
    </source>
</evidence>
<dbReference type="AlphaFoldDB" id="A0A854A8S6"/>
<sequence>MSDLKVYQVLLEYEVPLVILAKNSRAQNYIGINYDDGENACKFYFCRISPDILKLLLSEKIDVRYVVTRGHKGKYELAELWGRVGDECKTKKVEEIAEDILPKPGMFLPGHAPASSSSKVKIVDIDGRWEVSDLKKFSDLVQDCYAFGYALLGATGAVSKREIERVFHKYPWRGGFSSVNFFRSLYKGIPGQDRAQIKSIEYASPGFVEFIVNETVADSIRDLIIDLNDDESLATATYKEIYRRLQDKGWLGQSEDDLFLHVDDKEELRELLGSACTAFGLHNYESHIIGLACEDMLASVKIVLAYYRRLKNLADYVATGKAQNVFHD</sequence>